<evidence type="ECO:0000313" key="1">
    <source>
        <dbReference type="EMBL" id="KAB0388293.1"/>
    </source>
</evidence>
<accession>A0A5J5N8I7</accession>
<dbReference type="AlphaFoldDB" id="A0A5J5N8I7"/>
<evidence type="ECO:0000313" key="2">
    <source>
        <dbReference type="Proteomes" id="UP000326062"/>
    </source>
</evidence>
<dbReference type="Proteomes" id="UP000326062">
    <property type="component" value="Chromosome 1"/>
</dbReference>
<organism evidence="1 2">
    <name type="scientific">Muntiacus reevesi</name>
    <name type="common">Reeves' muntjac</name>
    <name type="synonym">Cervus reevesi</name>
    <dbReference type="NCBI Taxonomy" id="9886"/>
    <lineage>
        <taxon>Eukaryota</taxon>
        <taxon>Metazoa</taxon>
        <taxon>Chordata</taxon>
        <taxon>Craniata</taxon>
        <taxon>Vertebrata</taxon>
        <taxon>Euteleostomi</taxon>
        <taxon>Mammalia</taxon>
        <taxon>Eutheria</taxon>
        <taxon>Laurasiatheria</taxon>
        <taxon>Artiodactyla</taxon>
        <taxon>Ruminantia</taxon>
        <taxon>Pecora</taxon>
        <taxon>Cervidae</taxon>
        <taxon>Muntiacinae</taxon>
        <taxon>Muntiacus</taxon>
    </lineage>
</organism>
<proteinExistence type="predicted"/>
<sequence length="147" mass="16596">MRQNFAAQFIQLLKYWLSNCQLQVLQFSVHLFHLLSILLRCNGFTRIQKAVVDQTTSRPPNSVYDLFFGVCLALGSALELFLSPTTELVITCYCIKSLFTKELRTEIHPGKGVFIIEDVSGHGETLSLAGLGEVFESRRVTRLGEKQ</sequence>
<reference evidence="1 2" key="1">
    <citation type="submission" date="2019-06" db="EMBL/GenBank/DDBJ databases">
        <title>Discovery of a novel chromosome fission-fusion reversal in muntjac.</title>
        <authorList>
            <person name="Mudd A.B."/>
            <person name="Bredeson J.V."/>
            <person name="Baum R."/>
            <person name="Hockemeyer D."/>
            <person name="Rokhsar D.S."/>
        </authorList>
    </citation>
    <scope>NUCLEOTIDE SEQUENCE [LARGE SCALE GENOMIC DNA]</scope>
    <source>
        <strain evidence="1">UCam_UCB_Mr</strain>
        <tissue evidence="1">Fibroblast cell line</tissue>
    </source>
</reference>
<protein>
    <submittedName>
        <fullName evidence="1">Uncharacterized protein</fullName>
    </submittedName>
</protein>
<dbReference type="EMBL" id="VCEB01000001">
    <property type="protein sequence ID" value="KAB0388293.1"/>
    <property type="molecule type" value="Genomic_DNA"/>
</dbReference>
<name>A0A5J5N8I7_MUNRE</name>
<comment type="caution">
    <text evidence="1">The sequence shown here is derived from an EMBL/GenBank/DDBJ whole genome shotgun (WGS) entry which is preliminary data.</text>
</comment>
<keyword evidence="2" id="KW-1185">Reference proteome</keyword>
<gene>
    <name evidence="1" type="ORF">FD755_003249</name>
</gene>